<accession>A0ACB6RE33</accession>
<evidence type="ECO:0000313" key="2">
    <source>
        <dbReference type="Proteomes" id="UP000799755"/>
    </source>
</evidence>
<comment type="caution">
    <text evidence="1">The sequence shown here is derived from an EMBL/GenBank/DDBJ whole genome shotgun (WGS) entry which is preliminary data.</text>
</comment>
<reference evidence="1" key="1">
    <citation type="journal article" date="2020" name="Stud. Mycol.">
        <title>101 Dothideomycetes genomes: a test case for predicting lifestyles and emergence of pathogens.</title>
        <authorList>
            <person name="Haridas S."/>
            <person name="Albert R."/>
            <person name="Binder M."/>
            <person name="Bloem J."/>
            <person name="Labutti K."/>
            <person name="Salamov A."/>
            <person name="Andreopoulos B."/>
            <person name="Baker S."/>
            <person name="Barry K."/>
            <person name="Bills G."/>
            <person name="Bluhm B."/>
            <person name="Cannon C."/>
            <person name="Castanera R."/>
            <person name="Culley D."/>
            <person name="Daum C."/>
            <person name="Ezra D."/>
            <person name="Gonzalez J."/>
            <person name="Henrissat B."/>
            <person name="Kuo A."/>
            <person name="Liang C."/>
            <person name="Lipzen A."/>
            <person name="Lutzoni F."/>
            <person name="Magnuson J."/>
            <person name="Mondo S."/>
            <person name="Nolan M."/>
            <person name="Ohm R."/>
            <person name="Pangilinan J."/>
            <person name="Park H.-J."/>
            <person name="Ramirez L."/>
            <person name="Alfaro M."/>
            <person name="Sun H."/>
            <person name="Tritt A."/>
            <person name="Yoshinaga Y."/>
            <person name="Zwiers L.-H."/>
            <person name="Turgeon B."/>
            <person name="Goodwin S."/>
            <person name="Spatafora J."/>
            <person name="Crous P."/>
            <person name="Grigoriev I."/>
        </authorList>
    </citation>
    <scope>NUCLEOTIDE SEQUENCE</scope>
    <source>
        <strain evidence="1">ATCC 200398</strain>
    </source>
</reference>
<sequence>MTPIPSPQPPLLSLRSLPNPSLSGHEAGLWIGVGVLLGFAFISLVLGALEQWRGNSPKAFRAKVDELKAQASTISTQKMRIQALENIGRDKEETIADLVEWKIRKKRKSKAKEGRIRELEEVKRELQEEMARRMLVIDQNNAEIEMANRELTARGETIATHTTTIRNITIERNELRRDLVTARRRLGVLEVSEQRLLQQVNFHLEEVLERDAEIARKDAEIARKDAAIARKEL</sequence>
<protein>
    <submittedName>
        <fullName evidence="1">Uncharacterized protein</fullName>
    </submittedName>
</protein>
<dbReference type="Proteomes" id="UP000799755">
    <property type="component" value="Unassembled WGS sequence"/>
</dbReference>
<organism evidence="1 2">
    <name type="scientific">Lindgomyces ingoldianus</name>
    <dbReference type="NCBI Taxonomy" id="673940"/>
    <lineage>
        <taxon>Eukaryota</taxon>
        <taxon>Fungi</taxon>
        <taxon>Dikarya</taxon>
        <taxon>Ascomycota</taxon>
        <taxon>Pezizomycotina</taxon>
        <taxon>Dothideomycetes</taxon>
        <taxon>Pleosporomycetidae</taxon>
        <taxon>Pleosporales</taxon>
        <taxon>Lindgomycetaceae</taxon>
        <taxon>Lindgomyces</taxon>
    </lineage>
</organism>
<dbReference type="EMBL" id="MU003493">
    <property type="protein sequence ID" value="KAF2477008.1"/>
    <property type="molecule type" value="Genomic_DNA"/>
</dbReference>
<keyword evidence="2" id="KW-1185">Reference proteome</keyword>
<proteinExistence type="predicted"/>
<evidence type="ECO:0000313" key="1">
    <source>
        <dbReference type="EMBL" id="KAF2477008.1"/>
    </source>
</evidence>
<name>A0ACB6RE33_9PLEO</name>
<gene>
    <name evidence="1" type="ORF">BDR25DRAFT_300105</name>
</gene>